<reference evidence="1" key="1">
    <citation type="submission" date="2022-07" db="EMBL/GenBank/DDBJ databases">
        <title>Phylogenomic reconstructions and comparative analyses of Kickxellomycotina fungi.</title>
        <authorList>
            <person name="Reynolds N.K."/>
            <person name="Stajich J.E."/>
            <person name="Barry K."/>
            <person name="Grigoriev I.V."/>
            <person name="Crous P."/>
            <person name="Smith M.E."/>
        </authorList>
    </citation>
    <scope>NUCLEOTIDE SEQUENCE</scope>
    <source>
        <strain evidence="1">NBRC 100468</strain>
    </source>
</reference>
<evidence type="ECO:0000313" key="1">
    <source>
        <dbReference type="EMBL" id="KAJ1914915.1"/>
    </source>
</evidence>
<dbReference type="EMBL" id="JANBPU010000173">
    <property type="protein sequence ID" value="KAJ1914915.1"/>
    <property type="molecule type" value="Genomic_DNA"/>
</dbReference>
<gene>
    <name evidence="1" type="ORF">H4219_004570</name>
</gene>
<comment type="caution">
    <text evidence="1">The sequence shown here is derived from an EMBL/GenBank/DDBJ whole genome shotgun (WGS) entry which is preliminary data.</text>
</comment>
<proteinExistence type="predicted"/>
<feature type="non-terminal residue" evidence="1">
    <location>
        <position position="320"/>
    </location>
</feature>
<dbReference type="Proteomes" id="UP001150538">
    <property type="component" value="Unassembled WGS sequence"/>
</dbReference>
<evidence type="ECO:0000313" key="2">
    <source>
        <dbReference type="Proteomes" id="UP001150538"/>
    </source>
</evidence>
<protein>
    <submittedName>
        <fullName evidence="1">Uncharacterized protein</fullName>
    </submittedName>
</protein>
<name>A0A9W8DMM5_9FUNG</name>
<dbReference type="AlphaFoldDB" id="A0A9W8DMM5"/>
<accession>A0A9W8DMM5</accession>
<keyword evidence="2" id="KW-1185">Reference proteome</keyword>
<sequence>MSEQDLISSKETFRLEAKLHTSNSDQANQKDKEDGDIQLPLTHQPQLCFVTCHESDDHHPPGETANQAALTYKEMYYILSEFLTILEMLYINLKKNNAYLAGLEEHILNFTKNVYKLSVAYNDENSSVDRSIEDVDNNHPYLLAINNLAQSGKDLLAKAFKFANQQHQLIPCSTIQLSQFGYPKKDYDAALNKELVLNIKCYYLGFIHLSAGILFMFEVFPTEANFDDEIQDILTNFRRFAVFFLNLIDMTNKYASANEVGNEQQPHHLGVKTTAVTTLVMTSSTSSNNDGWPNIFVDDLFTKAKGVESAIVDATEKKGN</sequence>
<organism evidence="1 2">
    <name type="scientific">Mycoemilia scoparia</name>
    <dbReference type="NCBI Taxonomy" id="417184"/>
    <lineage>
        <taxon>Eukaryota</taxon>
        <taxon>Fungi</taxon>
        <taxon>Fungi incertae sedis</taxon>
        <taxon>Zoopagomycota</taxon>
        <taxon>Kickxellomycotina</taxon>
        <taxon>Kickxellomycetes</taxon>
        <taxon>Kickxellales</taxon>
        <taxon>Kickxellaceae</taxon>
        <taxon>Mycoemilia</taxon>
    </lineage>
</organism>